<accession>A0A444Y281</accession>
<dbReference type="PANTHER" id="PTHR47718">
    <property type="entry name" value="OS01G0519700 PROTEIN"/>
    <property type="match status" value="1"/>
</dbReference>
<comment type="caution">
    <text evidence="1">The sequence shown here is derived from an EMBL/GenBank/DDBJ whole genome shotgun (WGS) entry which is preliminary data.</text>
</comment>
<organism evidence="1 2">
    <name type="scientific">Arachis hypogaea</name>
    <name type="common">Peanut</name>
    <dbReference type="NCBI Taxonomy" id="3818"/>
    <lineage>
        <taxon>Eukaryota</taxon>
        <taxon>Viridiplantae</taxon>
        <taxon>Streptophyta</taxon>
        <taxon>Embryophyta</taxon>
        <taxon>Tracheophyta</taxon>
        <taxon>Spermatophyta</taxon>
        <taxon>Magnoliopsida</taxon>
        <taxon>eudicotyledons</taxon>
        <taxon>Gunneridae</taxon>
        <taxon>Pentapetalae</taxon>
        <taxon>rosids</taxon>
        <taxon>fabids</taxon>
        <taxon>Fabales</taxon>
        <taxon>Fabaceae</taxon>
        <taxon>Papilionoideae</taxon>
        <taxon>50 kb inversion clade</taxon>
        <taxon>dalbergioids sensu lato</taxon>
        <taxon>Dalbergieae</taxon>
        <taxon>Pterocarpus clade</taxon>
        <taxon>Arachis</taxon>
    </lineage>
</organism>
<sequence>MKLRINITCSREGKWKFKISPTLKTNPSAGINCPARIYVHILKDVGLWIISKVVLNHSHPCCPDRIEMLKQHSELSMFVHRTIENNEEARIRPSKTYQSFVAVMGGHHGLSFIENDVRNYITRKVHNVSKQDDANEFRKYLLKIKEKNQNFFSLILKFITLSKMHFRLIHSNGDLNIGFIALEEMTKRDSYRLMCIDAKGLLRPVGQQQFTGGIPHKLNGYKRHREIEQEISHVVYNSFIKNAFDRNWNDFHMKYDVGGNKWLSVHFVSDFGSFAELFEDRHLWILVYHHVWTRMRSTQRSESMHFF</sequence>
<proteinExistence type="predicted"/>
<name>A0A444Y281_ARAHY</name>
<gene>
    <name evidence="1" type="ORF">Ahy_B08g091423</name>
</gene>
<dbReference type="AlphaFoldDB" id="A0A444Y281"/>
<dbReference type="PANTHER" id="PTHR47718:SF13">
    <property type="entry name" value="OS09G0290500 PROTEIN"/>
    <property type="match status" value="1"/>
</dbReference>
<reference evidence="1 2" key="1">
    <citation type="submission" date="2019-01" db="EMBL/GenBank/DDBJ databases">
        <title>Sequencing of cultivated peanut Arachis hypogaea provides insights into genome evolution and oil improvement.</title>
        <authorList>
            <person name="Chen X."/>
        </authorList>
    </citation>
    <scope>NUCLEOTIDE SEQUENCE [LARGE SCALE GENOMIC DNA]</scope>
    <source>
        <strain evidence="2">cv. Fuhuasheng</strain>
        <tissue evidence="1">Leaves</tissue>
    </source>
</reference>
<evidence type="ECO:0000313" key="2">
    <source>
        <dbReference type="Proteomes" id="UP000289738"/>
    </source>
</evidence>
<dbReference type="Proteomes" id="UP000289738">
    <property type="component" value="Chromosome B08"/>
</dbReference>
<dbReference type="EMBL" id="SDMP01000018">
    <property type="protein sequence ID" value="RYQ95999.1"/>
    <property type="molecule type" value="Genomic_DNA"/>
</dbReference>
<evidence type="ECO:0000313" key="1">
    <source>
        <dbReference type="EMBL" id="RYQ95999.1"/>
    </source>
</evidence>
<keyword evidence="2" id="KW-1185">Reference proteome</keyword>
<protein>
    <submittedName>
        <fullName evidence="1">Uncharacterized protein</fullName>
    </submittedName>
</protein>